<keyword evidence="4 6" id="KW-0808">Transferase</keyword>
<dbReference type="AlphaFoldDB" id="A0A7J0BFA9"/>
<keyword evidence="3 6" id="KW-0032">Aminotransferase</keyword>
<dbReference type="CDD" id="cd00609">
    <property type="entry name" value="AAT_like"/>
    <property type="match status" value="1"/>
</dbReference>
<evidence type="ECO:0000256" key="4">
    <source>
        <dbReference type="ARBA" id="ARBA00022679"/>
    </source>
</evidence>
<comment type="caution">
    <text evidence="8">The sequence shown here is derived from an EMBL/GenBank/DDBJ whole genome shotgun (WGS) entry which is preliminary data.</text>
</comment>
<dbReference type="Proteomes" id="UP000503840">
    <property type="component" value="Unassembled WGS sequence"/>
</dbReference>
<dbReference type="InterPro" id="IPR004838">
    <property type="entry name" value="NHTrfase_class1_PyrdxlP-BS"/>
</dbReference>
<accession>A0A7J0BFA9</accession>
<dbReference type="Gene3D" id="3.40.640.10">
    <property type="entry name" value="Type I PLP-dependent aspartate aminotransferase-like (Major domain)"/>
    <property type="match status" value="1"/>
</dbReference>
<dbReference type="InterPro" id="IPR015421">
    <property type="entry name" value="PyrdxlP-dep_Trfase_major"/>
</dbReference>
<dbReference type="RefSeq" id="WP_174404075.1">
    <property type="nucleotide sequence ID" value="NZ_BLVO01000005.1"/>
</dbReference>
<keyword evidence="5" id="KW-0663">Pyridoxal phosphate</keyword>
<dbReference type="InterPro" id="IPR004839">
    <property type="entry name" value="Aminotransferase_I/II_large"/>
</dbReference>
<dbReference type="PANTHER" id="PTHR46383">
    <property type="entry name" value="ASPARTATE AMINOTRANSFERASE"/>
    <property type="match status" value="1"/>
</dbReference>
<organism evidence="8 9">
    <name type="scientific">Desulfovibrio subterraneus</name>
    <dbReference type="NCBI Taxonomy" id="2718620"/>
    <lineage>
        <taxon>Bacteria</taxon>
        <taxon>Pseudomonadati</taxon>
        <taxon>Thermodesulfobacteriota</taxon>
        <taxon>Desulfovibrionia</taxon>
        <taxon>Desulfovibrionales</taxon>
        <taxon>Desulfovibrionaceae</taxon>
        <taxon>Desulfovibrio</taxon>
    </lineage>
</organism>
<dbReference type="PROSITE" id="PS00105">
    <property type="entry name" value="AA_TRANSFER_CLASS_1"/>
    <property type="match status" value="1"/>
</dbReference>
<dbReference type="PANTHER" id="PTHR46383:SF3">
    <property type="entry name" value="ASPARTATE AMINOTRANSFERASE-RELATED"/>
    <property type="match status" value="1"/>
</dbReference>
<proteinExistence type="inferred from homology"/>
<dbReference type="InterPro" id="IPR050596">
    <property type="entry name" value="AspAT/PAT-like"/>
</dbReference>
<evidence type="ECO:0000256" key="3">
    <source>
        <dbReference type="ARBA" id="ARBA00022576"/>
    </source>
</evidence>
<evidence type="ECO:0000259" key="7">
    <source>
        <dbReference type="Pfam" id="PF00155"/>
    </source>
</evidence>
<comment type="similarity">
    <text evidence="2 6">Belongs to the class-I pyridoxal-phosphate-dependent aminotransferase family.</text>
</comment>
<dbReference type="Pfam" id="PF00155">
    <property type="entry name" value="Aminotran_1_2"/>
    <property type="match status" value="1"/>
</dbReference>
<dbReference type="InterPro" id="IPR015422">
    <property type="entry name" value="PyrdxlP-dep_Trfase_small"/>
</dbReference>
<dbReference type="GO" id="GO:0030170">
    <property type="term" value="F:pyridoxal phosphate binding"/>
    <property type="evidence" value="ECO:0007669"/>
    <property type="project" value="InterPro"/>
</dbReference>
<comment type="cofactor">
    <cofactor evidence="1 6">
        <name>pyridoxal 5'-phosphate</name>
        <dbReference type="ChEBI" id="CHEBI:597326"/>
    </cofactor>
</comment>
<evidence type="ECO:0000256" key="5">
    <source>
        <dbReference type="ARBA" id="ARBA00022898"/>
    </source>
</evidence>
<evidence type="ECO:0000256" key="1">
    <source>
        <dbReference type="ARBA" id="ARBA00001933"/>
    </source>
</evidence>
<protein>
    <recommendedName>
        <fullName evidence="6">Aminotransferase</fullName>
        <ecNumber evidence="6">2.6.1.-</ecNumber>
    </recommendedName>
</protein>
<dbReference type="EMBL" id="BLVO01000005">
    <property type="protein sequence ID" value="GFM32369.1"/>
    <property type="molecule type" value="Genomic_DNA"/>
</dbReference>
<keyword evidence="9" id="KW-1185">Reference proteome</keyword>
<evidence type="ECO:0000256" key="2">
    <source>
        <dbReference type="ARBA" id="ARBA00007441"/>
    </source>
</evidence>
<evidence type="ECO:0000256" key="6">
    <source>
        <dbReference type="RuleBase" id="RU000481"/>
    </source>
</evidence>
<dbReference type="GO" id="GO:0006520">
    <property type="term" value="P:amino acid metabolic process"/>
    <property type="evidence" value="ECO:0007669"/>
    <property type="project" value="InterPro"/>
</dbReference>
<dbReference type="GO" id="GO:0008483">
    <property type="term" value="F:transaminase activity"/>
    <property type="evidence" value="ECO:0007669"/>
    <property type="project" value="UniProtKB-KW"/>
</dbReference>
<gene>
    <name evidence="8" type="ORF">DSM101010T_07340</name>
</gene>
<dbReference type="SUPFAM" id="SSF53383">
    <property type="entry name" value="PLP-dependent transferases"/>
    <property type="match status" value="1"/>
</dbReference>
<dbReference type="InterPro" id="IPR015424">
    <property type="entry name" value="PyrdxlP-dep_Trfase"/>
</dbReference>
<dbReference type="Gene3D" id="3.90.1150.10">
    <property type="entry name" value="Aspartate Aminotransferase, domain 1"/>
    <property type="match status" value="1"/>
</dbReference>
<dbReference type="FunFam" id="3.40.640.10:FF:000033">
    <property type="entry name" value="Aspartate aminotransferase"/>
    <property type="match status" value="1"/>
</dbReference>
<feature type="domain" description="Aminotransferase class I/classII large" evidence="7">
    <location>
        <begin position="39"/>
        <end position="396"/>
    </location>
</feature>
<sequence>MSSASVTPPAVRKISRRVQNIRISATKLMPMLAAKVGGCVSLGQGVPSFATPPHIAEAVCRALREEPSVGKYSLQPGMPALREAIAEGLARDKGFHVDPDTEIGVTVGAMEALLMAILTIVDRGEEVIIPSPGYASHAEQVLMAEGRPVYVPLRPADWGLDVDAIRAAVTDRTRAVILCNPGNPTGTVYDEADVRALCALALERDFVIISDETYDFMVFGADGEPAPMPFSPASLPEMRDHVICINSFSKKYALTGWRVGYVAADKGWMAELLKVHDAAAICAPTVSQHAALAALRGPQDCVAEMQRSLEARRALTCKALDAMSGHFSYVAPRGAFYVMAKYLFTGAPSPDVARRILEEARVITIPGGSFGPEGEGHLRLSFGGDEAELAECFKRLEAWAKDAR</sequence>
<dbReference type="EC" id="2.6.1.-" evidence="6"/>
<evidence type="ECO:0000313" key="9">
    <source>
        <dbReference type="Proteomes" id="UP000503840"/>
    </source>
</evidence>
<reference evidence="8 9" key="1">
    <citation type="submission" date="2020-05" db="EMBL/GenBank/DDBJ databases">
        <title>Draft genome sequence of Desulfovibrio sp. strain HN2T.</title>
        <authorList>
            <person name="Ueno A."/>
            <person name="Tamazawa S."/>
            <person name="Tamamura S."/>
            <person name="Murakami T."/>
            <person name="Kiyama T."/>
            <person name="Inomata H."/>
            <person name="Amano Y."/>
            <person name="Miyakawa K."/>
            <person name="Tamaki H."/>
            <person name="Naganuma T."/>
            <person name="Kaneko K."/>
        </authorList>
    </citation>
    <scope>NUCLEOTIDE SEQUENCE [LARGE SCALE GENOMIC DNA]</scope>
    <source>
        <strain evidence="8 9">HN2</strain>
    </source>
</reference>
<name>A0A7J0BFA9_9BACT</name>
<evidence type="ECO:0000313" key="8">
    <source>
        <dbReference type="EMBL" id="GFM32369.1"/>
    </source>
</evidence>